<reference evidence="1" key="1">
    <citation type="submission" date="2023-02" db="EMBL/GenBank/DDBJ databases">
        <authorList>
            <person name="Palmer J.M."/>
        </authorList>
    </citation>
    <scope>NUCLEOTIDE SEQUENCE</scope>
    <source>
        <strain evidence="1">FW57</strain>
    </source>
</reference>
<evidence type="ECO:0000313" key="2">
    <source>
        <dbReference type="Proteomes" id="UP001197093"/>
    </source>
</evidence>
<dbReference type="AlphaFoldDB" id="A0AAD4HUW4"/>
<protein>
    <submittedName>
        <fullName evidence="1">Uncharacterized protein</fullName>
    </submittedName>
</protein>
<sequence length="254" mass="28307">MGTSQNALGTGWYGVNNTLSIRKHLPPDPFTGDYGPSPRPPVDWSRWKGQDLGKIDRVEFALANPPLETVPPGTLERTLTVTGVKTIRRRGGPHVVTCFLDGDPSTEFVAKIYDGVDYPLGGPGPSVLGFNDCMSFADRDYNIEAWAYRIMQPVIGGTYVPAYHGAWTFAVGQRWVRLILLELVQGECMLDIILRAEDKSSHLIDHTRLPPEDFRIRVLQSIHEAHLLIWWHAAVRHDDLVPRATSWSSPTAAS</sequence>
<comment type="caution">
    <text evidence="1">The sequence shown here is derived from an EMBL/GenBank/DDBJ whole genome shotgun (WGS) entry which is preliminary data.</text>
</comment>
<gene>
    <name evidence="1" type="ORF">NEMBOFW57_006991</name>
</gene>
<name>A0AAD4HUW4_9PEZI</name>
<dbReference type="Proteomes" id="UP001197093">
    <property type="component" value="Unassembled WGS sequence"/>
</dbReference>
<accession>A0AAD4HUW4</accession>
<organism evidence="1 2">
    <name type="scientific">Staphylotrichum longicolle</name>
    <dbReference type="NCBI Taxonomy" id="669026"/>
    <lineage>
        <taxon>Eukaryota</taxon>
        <taxon>Fungi</taxon>
        <taxon>Dikarya</taxon>
        <taxon>Ascomycota</taxon>
        <taxon>Pezizomycotina</taxon>
        <taxon>Sordariomycetes</taxon>
        <taxon>Sordariomycetidae</taxon>
        <taxon>Sordariales</taxon>
        <taxon>Chaetomiaceae</taxon>
        <taxon>Staphylotrichum</taxon>
    </lineage>
</organism>
<keyword evidence="2" id="KW-1185">Reference proteome</keyword>
<evidence type="ECO:0000313" key="1">
    <source>
        <dbReference type="EMBL" id="KAG7287479.1"/>
    </source>
</evidence>
<proteinExistence type="predicted"/>
<dbReference type="EMBL" id="JAHCVI010000003">
    <property type="protein sequence ID" value="KAG7287479.1"/>
    <property type="molecule type" value="Genomic_DNA"/>
</dbReference>